<evidence type="ECO:0000259" key="2">
    <source>
        <dbReference type="Pfam" id="PF17863"/>
    </source>
</evidence>
<protein>
    <submittedName>
        <fullName evidence="3">MoxR family ATPase</fullName>
    </submittedName>
</protein>
<dbReference type="Pfam" id="PF07726">
    <property type="entry name" value="AAA_3"/>
    <property type="match status" value="1"/>
</dbReference>
<dbReference type="InterPro" id="IPR011703">
    <property type="entry name" value="ATPase_AAA-3"/>
</dbReference>
<organism evidence="3 4">
    <name type="scientific">Polluticaenibacter yanchengensis</name>
    <dbReference type="NCBI Taxonomy" id="3014562"/>
    <lineage>
        <taxon>Bacteria</taxon>
        <taxon>Pseudomonadati</taxon>
        <taxon>Bacteroidota</taxon>
        <taxon>Chitinophagia</taxon>
        <taxon>Chitinophagales</taxon>
        <taxon>Chitinophagaceae</taxon>
        <taxon>Polluticaenibacter</taxon>
    </lineage>
</organism>
<name>A0ABT4UK00_9BACT</name>
<dbReference type="InterPro" id="IPR050764">
    <property type="entry name" value="CbbQ/NirQ/NorQ/GpvN"/>
</dbReference>
<evidence type="ECO:0000259" key="1">
    <source>
        <dbReference type="Pfam" id="PF07726"/>
    </source>
</evidence>
<dbReference type="Proteomes" id="UP001210231">
    <property type="component" value="Unassembled WGS sequence"/>
</dbReference>
<dbReference type="RefSeq" id="WP_407031485.1">
    <property type="nucleotide sequence ID" value="NZ_JAQGEF010000010.1"/>
</dbReference>
<evidence type="ECO:0000313" key="4">
    <source>
        <dbReference type="Proteomes" id="UP001210231"/>
    </source>
</evidence>
<dbReference type="Gene3D" id="1.10.8.80">
    <property type="entry name" value="Magnesium chelatase subunit I, C-Terminal domain"/>
    <property type="match status" value="1"/>
</dbReference>
<dbReference type="PANTHER" id="PTHR42759:SF5">
    <property type="entry name" value="METHANOL DEHYDROGENASE REGULATOR"/>
    <property type="match status" value="1"/>
</dbReference>
<dbReference type="CDD" id="cd00009">
    <property type="entry name" value="AAA"/>
    <property type="match status" value="1"/>
</dbReference>
<dbReference type="PANTHER" id="PTHR42759">
    <property type="entry name" value="MOXR FAMILY PROTEIN"/>
    <property type="match status" value="1"/>
</dbReference>
<feature type="domain" description="ATPase AAA-3" evidence="1">
    <location>
        <begin position="49"/>
        <end position="179"/>
    </location>
</feature>
<feature type="domain" description="ChlI/MoxR AAA lid" evidence="2">
    <location>
        <begin position="245"/>
        <end position="317"/>
    </location>
</feature>
<dbReference type="InterPro" id="IPR041628">
    <property type="entry name" value="ChlI/MoxR_AAA_lid"/>
</dbReference>
<dbReference type="PIRSF" id="PIRSF002849">
    <property type="entry name" value="AAA_ATPase_chaperone_MoxR_prd"/>
    <property type="match status" value="1"/>
</dbReference>
<dbReference type="Gene3D" id="3.40.50.300">
    <property type="entry name" value="P-loop containing nucleotide triphosphate hydrolases"/>
    <property type="match status" value="1"/>
</dbReference>
<comment type="caution">
    <text evidence="3">The sequence shown here is derived from an EMBL/GenBank/DDBJ whole genome shotgun (WGS) entry which is preliminary data.</text>
</comment>
<accession>A0ABT4UK00</accession>
<proteinExistence type="predicted"/>
<dbReference type="EMBL" id="JAQGEF010000010">
    <property type="protein sequence ID" value="MDA3615161.1"/>
    <property type="molecule type" value="Genomic_DNA"/>
</dbReference>
<keyword evidence="4" id="KW-1185">Reference proteome</keyword>
<sequence length="325" mass="36728">MSDEIIEQGIEIDFINSKLESIFSEISKYLVGQEQLARLSVAALLCDGHILLEGAPGVAKTFTANLISKLINLSFSRIQFTPDLMPSDVTGTSIFNPKNLDFEFKYGPIFSNIVLIDEINRAPAKTQSSLFEAMQERQVTNNNSTYNLDEPFLVIATQNPIEHEGTYKLPEAQLDRFLVKLNIDYPNLENEIQILKNHDRNLYDNVLSNIAPVITKEDFLMLKNEIGKVTVDDKIIEFISTIVVETRKNNSLYLGASTRGSISILKLSKVIAVFNNRNFVIPEDVIEIVPYVLNHRIILTPEKEMEGLTNDDIIKQILSKITIPR</sequence>
<dbReference type="SUPFAM" id="SSF52540">
    <property type="entry name" value="P-loop containing nucleoside triphosphate hydrolases"/>
    <property type="match status" value="1"/>
</dbReference>
<dbReference type="Pfam" id="PF17863">
    <property type="entry name" value="AAA_lid_2"/>
    <property type="match status" value="1"/>
</dbReference>
<gene>
    <name evidence="3" type="ORF">O3P16_10105</name>
</gene>
<reference evidence="3 4" key="1">
    <citation type="submission" date="2022-12" db="EMBL/GenBank/DDBJ databases">
        <title>Chitinophagaceae gen. sp. nov., a new member of the family Chitinophagaceae, isolated from soil in a chemical factory.</title>
        <authorList>
            <person name="Ke Z."/>
        </authorList>
    </citation>
    <scope>NUCLEOTIDE SEQUENCE [LARGE SCALE GENOMIC DNA]</scope>
    <source>
        <strain evidence="3 4">LY-5</strain>
    </source>
</reference>
<dbReference type="InterPro" id="IPR027417">
    <property type="entry name" value="P-loop_NTPase"/>
</dbReference>
<evidence type="ECO:0000313" key="3">
    <source>
        <dbReference type="EMBL" id="MDA3615161.1"/>
    </source>
</evidence>